<organism evidence="2 3">
    <name type="scientific">Tilletia horrida</name>
    <dbReference type="NCBI Taxonomy" id="155126"/>
    <lineage>
        <taxon>Eukaryota</taxon>
        <taxon>Fungi</taxon>
        <taxon>Dikarya</taxon>
        <taxon>Basidiomycota</taxon>
        <taxon>Ustilaginomycotina</taxon>
        <taxon>Exobasidiomycetes</taxon>
        <taxon>Tilletiales</taxon>
        <taxon>Tilletiaceae</taxon>
        <taxon>Tilletia</taxon>
    </lineage>
</organism>
<dbReference type="Pfam" id="PF01048">
    <property type="entry name" value="PNP_UDP_1"/>
    <property type="match status" value="1"/>
</dbReference>
<feature type="domain" description="Nucleoside phosphorylase" evidence="1">
    <location>
        <begin position="5"/>
        <end position="218"/>
    </location>
</feature>
<dbReference type="CDD" id="cd17769">
    <property type="entry name" value="NP_TgUP-like"/>
    <property type="match status" value="1"/>
</dbReference>
<dbReference type="InterPro" id="IPR035994">
    <property type="entry name" value="Nucleoside_phosphorylase_sf"/>
</dbReference>
<name>A0AAN6JQ83_9BASI</name>
<dbReference type="Proteomes" id="UP001176517">
    <property type="component" value="Unassembled WGS sequence"/>
</dbReference>
<dbReference type="GO" id="GO:0004850">
    <property type="term" value="F:uridine phosphorylase activity"/>
    <property type="evidence" value="ECO:0007669"/>
    <property type="project" value="TreeGrafter"/>
</dbReference>
<dbReference type="GO" id="GO:0006218">
    <property type="term" value="P:uridine catabolic process"/>
    <property type="evidence" value="ECO:0007669"/>
    <property type="project" value="TreeGrafter"/>
</dbReference>
<dbReference type="AlphaFoldDB" id="A0AAN6JQ83"/>
<reference evidence="2" key="1">
    <citation type="journal article" date="2023" name="PhytoFront">
        <title>Draft Genome Resources of Seven Strains of Tilletia horrida, Causal Agent of Kernel Smut of Rice.</title>
        <authorList>
            <person name="Khanal S."/>
            <person name="Antony Babu S."/>
            <person name="Zhou X.G."/>
        </authorList>
    </citation>
    <scope>NUCLEOTIDE SEQUENCE</scope>
    <source>
        <strain evidence="2">TX6</strain>
    </source>
</reference>
<sequence>MVTRARRIAKYFDGGKPIFEKNSSRLFLTLTGTYKGVPLTIVAIGMGFSAVDFFLRECRAVTHGEMIVVRLGSCGAIDDNLHIGTVVVPSASLGVSRNWDYFNMNLPDEQRFAAGRSPYIITQPLACDKEVHDTLLEVLENSRSPAQPDAFGGEQAKVVGNILNGSGDSFYSAQGRQDAAFNDENETLLEDLKKQRPGFATFEMETYILNSLAASANANGSGRIRAGAVQMIFADRTSKAMIQPVEVALLEEWAGKGVFEALIRLPIAEEQTQKEGVWSQA</sequence>
<dbReference type="InterPro" id="IPR000845">
    <property type="entry name" value="Nucleoside_phosphorylase_d"/>
</dbReference>
<evidence type="ECO:0000259" key="1">
    <source>
        <dbReference type="Pfam" id="PF01048"/>
    </source>
</evidence>
<dbReference type="EMBL" id="JAPDMZ010000179">
    <property type="protein sequence ID" value="KAK0546837.1"/>
    <property type="molecule type" value="Genomic_DNA"/>
</dbReference>
<evidence type="ECO:0000313" key="3">
    <source>
        <dbReference type="Proteomes" id="UP001176517"/>
    </source>
</evidence>
<protein>
    <recommendedName>
        <fullName evidence="1">Nucleoside phosphorylase domain-containing protein</fullName>
    </recommendedName>
</protein>
<dbReference type="PANTHER" id="PTHR43691:SF14">
    <property type="entry name" value="URIDINE PHOSPHORYLASE"/>
    <property type="match status" value="1"/>
</dbReference>
<keyword evidence="3" id="KW-1185">Reference proteome</keyword>
<evidence type="ECO:0000313" key="2">
    <source>
        <dbReference type="EMBL" id="KAK0546837.1"/>
    </source>
</evidence>
<dbReference type="Gene3D" id="3.40.50.1580">
    <property type="entry name" value="Nucleoside phosphorylase domain"/>
    <property type="match status" value="1"/>
</dbReference>
<dbReference type="GO" id="GO:0005829">
    <property type="term" value="C:cytosol"/>
    <property type="evidence" value="ECO:0007669"/>
    <property type="project" value="TreeGrafter"/>
</dbReference>
<dbReference type="PANTHER" id="PTHR43691">
    <property type="entry name" value="URIDINE PHOSPHORYLASE"/>
    <property type="match status" value="1"/>
</dbReference>
<accession>A0AAN6JQ83</accession>
<comment type="caution">
    <text evidence="2">The sequence shown here is derived from an EMBL/GenBank/DDBJ whole genome shotgun (WGS) entry which is preliminary data.</text>
</comment>
<gene>
    <name evidence="2" type="ORF">OC846_005104</name>
</gene>
<dbReference type="SUPFAM" id="SSF53167">
    <property type="entry name" value="Purine and uridine phosphorylases"/>
    <property type="match status" value="1"/>
</dbReference>
<proteinExistence type="predicted"/>